<protein>
    <submittedName>
        <fullName evidence="1">Uncharacterized protein</fullName>
    </submittedName>
</protein>
<evidence type="ECO:0000313" key="2">
    <source>
        <dbReference type="Proteomes" id="UP000293547"/>
    </source>
</evidence>
<accession>A0ACB6FIF8</accession>
<proteinExistence type="predicted"/>
<keyword evidence="2" id="KW-1185">Reference proteome</keyword>
<comment type="caution">
    <text evidence="1">The sequence shown here is derived from an EMBL/GenBank/DDBJ whole genome shotgun (WGS) entry which is preliminary data.</text>
</comment>
<dbReference type="Proteomes" id="UP000293547">
    <property type="component" value="Unassembled WGS sequence"/>
</dbReference>
<organism evidence="1 2">
    <name type="scientific">Alternaria gaisen</name>
    <dbReference type="NCBI Taxonomy" id="167740"/>
    <lineage>
        <taxon>Eukaryota</taxon>
        <taxon>Fungi</taxon>
        <taxon>Dikarya</taxon>
        <taxon>Ascomycota</taxon>
        <taxon>Pezizomycotina</taxon>
        <taxon>Dothideomycetes</taxon>
        <taxon>Pleosporomycetidae</taxon>
        <taxon>Pleosporales</taxon>
        <taxon>Pleosporineae</taxon>
        <taxon>Pleosporaceae</taxon>
        <taxon>Alternaria</taxon>
        <taxon>Alternaria sect. Alternaria</taxon>
    </lineage>
</organism>
<gene>
    <name evidence="1" type="ORF">AG0111_0g7807</name>
</gene>
<name>A0ACB6FIF8_9PLEO</name>
<evidence type="ECO:0000313" key="1">
    <source>
        <dbReference type="EMBL" id="KAB2104218.1"/>
    </source>
</evidence>
<reference evidence="1 2" key="1">
    <citation type="journal article" date="2019" name="bioRxiv">
        <title>Genomics, evolutionary history and diagnostics of the Alternaria alternata species group including apple and Asian pear pathotypes.</title>
        <authorList>
            <person name="Armitage A.D."/>
            <person name="Cockerton H.M."/>
            <person name="Sreenivasaprasad S."/>
            <person name="Woodhall J.W."/>
            <person name="Lane C.R."/>
            <person name="Harrison R.J."/>
            <person name="Clarkson J.P."/>
        </authorList>
    </citation>
    <scope>NUCLEOTIDE SEQUENCE [LARGE SCALE GENOMIC DNA]</scope>
    <source>
        <strain evidence="1 2">FERA 650</strain>
    </source>
</reference>
<dbReference type="EMBL" id="PDWZ02000007">
    <property type="protein sequence ID" value="KAB2104218.1"/>
    <property type="molecule type" value="Genomic_DNA"/>
</dbReference>
<sequence>MQQHTHKPLPRLKHSTLEVNQALPWQCQARIQKKLIGCTMLDDAMLQYFLVCEPGTEQASDFLEHLKPDPATKEGEEADNYELTSSPSSFYHNSVATLSPLNFISVSYYQRFSTHTDLRFQHSKHGKSSSAYAPPIRSRHIVHP</sequence>